<proteinExistence type="predicted"/>
<sequence length="249" mass="28879">MTVMPRQTILFDLDDTLVHCNKYFDIVIQQFLDSMMTWFAPWKLPAEDIRAVQVRIDIAGVQDNGFHSEHFPRSFIQTYEHFCTLTGRTPSADESELLWKLGMSVYEFEIEPYPGMIDTLDRLRDDGHELFLYTGGEPVIQERKIEQMKLSDYFGERIFIRRHKTADALSSIVREQGFPTESTWMIGNSLRTDVIPALLSGLNAIYLKQANEWAFNIVDIDAEPNGAFETIEQLTDVPRVIHNWILTLR</sequence>
<dbReference type="AlphaFoldDB" id="A0A3A3GNZ6"/>
<evidence type="ECO:0000313" key="3">
    <source>
        <dbReference type="EMBL" id="RJG24649.1"/>
    </source>
</evidence>
<dbReference type="SFLD" id="SFLDS00003">
    <property type="entry name" value="Haloacid_Dehalogenase"/>
    <property type="match status" value="1"/>
</dbReference>
<evidence type="ECO:0000256" key="1">
    <source>
        <dbReference type="ARBA" id="ARBA00022801"/>
    </source>
</evidence>
<reference evidence="3 4" key="1">
    <citation type="submission" date="2018-09" db="EMBL/GenBank/DDBJ databases">
        <title>Paenibacillus SK2017-BO5.</title>
        <authorList>
            <person name="Piskunova J.V."/>
            <person name="Dubiley S.A."/>
            <person name="Severinov K.V."/>
        </authorList>
    </citation>
    <scope>NUCLEOTIDE SEQUENCE [LARGE SCALE GENOMIC DNA]</scope>
    <source>
        <strain evidence="3 4">BO5</strain>
    </source>
</reference>
<dbReference type="InterPro" id="IPR051400">
    <property type="entry name" value="HAD-like_hydrolase"/>
</dbReference>
<keyword evidence="1 3" id="KW-0378">Hydrolase</keyword>
<keyword evidence="2" id="KW-0460">Magnesium</keyword>
<dbReference type="SFLD" id="SFLDG01129">
    <property type="entry name" value="C1.5:_HAD__Beta-PGM__Phosphata"/>
    <property type="match status" value="1"/>
</dbReference>
<dbReference type="InterPro" id="IPR023198">
    <property type="entry name" value="PGP-like_dom2"/>
</dbReference>
<name>A0A3A3GNZ6_PANTH</name>
<dbReference type="Gene3D" id="3.40.50.1000">
    <property type="entry name" value="HAD superfamily/HAD-like"/>
    <property type="match status" value="1"/>
</dbReference>
<dbReference type="OrthoDB" id="6101375at2"/>
<gene>
    <name evidence="3" type="ORF">DQX05_10045</name>
</gene>
<dbReference type="PANTHER" id="PTHR46470">
    <property type="entry name" value="N-ACYLNEURAMINATE-9-PHOSPHATASE"/>
    <property type="match status" value="1"/>
</dbReference>
<dbReference type="Proteomes" id="UP000266177">
    <property type="component" value="Unassembled WGS sequence"/>
</dbReference>
<dbReference type="Gene3D" id="1.10.150.240">
    <property type="entry name" value="Putative phosphatase, domain 2"/>
    <property type="match status" value="1"/>
</dbReference>
<dbReference type="InterPro" id="IPR036412">
    <property type="entry name" value="HAD-like_sf"/>
</dbReference>
<comment type="caution">
    <text evidence="3">The sequence shown here is derived from an EMBL/GenBank/DDBJ whole genome shotgun (WGS) entry which is preliminary data.</text>
</comment>
<evidence type="ECO:0000256" key="2">
    <source>
        <dbReference type="ARBA" id="ARBA00022842"/>
    </source>
</evidence>
<evidence type="ECO:0000313" key="4">
    <source>
        <dbReference type="Proteomes" id="UP000266177"/>
    </source>
</evidence>
<protein>
    <submittedName>
        <fullName evidence="3">HAD family hydrolase</fullName>
    </submittedName>
</protein>
<dbReference type="GO" id="GO:0016787">
    <property type="term" value="F:hydrolase activity"/>
    <property type="evidence" value="ECO:0007669"/>
    <property type="project" value="UniProtKB-KW"/>
</dbReference>
<organism evidence="3 4">
    <name type="scientific">Paenibacillus thiaminolyticus</name>
    <name type="common">Bacillus thiaminolyticus</name>
    <dbReference type="NCBI Taxonomy" id="49283"/>
    <lineage>
        <taxon>Bacteria</taxon>
        <taxon>Bacillati</taxon>
        <taxon>Bacillota</taxon>
        <taxon>Bacilli</taxon>
        <taxon>Bacillales</taxon>
        <taxon>Paenibacillaceae</taxon>
        <taxon>Paenibacillus</taxon>
    </lineage>
</organism>
<dbReference type="SUPFAM" id="SSF56784">
    <property type="entry name" value="HAD-like"/>
    <property type="match status" value="1"/>
</dbReference>
<accession>A0A3A3GNZ6</accession>
<dbReference type="RefSeq" id="WP_119793165.1">
    <property type="nucleotide sequence ID" value="NZ_QYZD01000006.1"/>
</dbReference>
<dbReference type="Pfam" id="PF00702">
    <property type="entry name" value="Hydrolase"/>
    <property type="match status" value="1"/>
</dbReference>
<dbReference type="EMBL" id="QYZD01000006">
    <property type="protein sequence ID" value="RJG24649.1"/>
    <property type="molecule type" value="Genomic_DNA"/>
</dbReference>
<dbReference type="InterPro" id="IPR023214">
    <property type="entry name" value="HAD_sf"/>
</dbReference>
<dbReference type="PANTHER" id="PTHR46470:SF4">
    <property type="entry name" value="5-AMINO-6-(5-PHOSPHO-D-RIBITYLAMINO)URACIL PHOSPHATASE YIGB"/>
    <property type="match status" value="1"/>
</dbReference>